<feature type="compositionally biased region" description="Low complexity" evidence="1">
    <location>
        <begin position="874"/>
        <end position="883"/>
    </location>
</feature>
<feature type="region of interest" description="Disordered" evidence="1">
    <location>
        <begin position="865"/>
        <end position="887"/>
    </location>
</feature>
<dbReference type="EMBL" id="MLYV02000093">
    <property type="protein sequence ID" value="PSS36916.1"/>
    <property type="molecule type" value="Genomic_DNA"/>
</dbReference>
<feature type="region of interest" description="Disordered" evidence="1">
    <location>
        <begin position="690"/>
        <end position="740"/>
    </location>
</feature>
<feature type="region of interest" description="Disordered" evidence="1">
    <location>
        <begin position="1"/>
        <end position="214"/>
    </location>
</feature>
<feature type="compositionally biased region" description="Pro residues" evidence="1">
    <location>
        <begin position="628"/>
        <end position="637"/>
    </location>
</feature>
<sequence length="1371" mass="148975">MSNVGGHNRIHVKSDPTENWDDDFEFQSSHGSNTHTRRSTLTEDWTEPSSPLFKDKKNTLSNASTSLQHWAEPGPSTPSKRTHAIETENWDDDYQDGADSPLRRHATGSSPRSRRSRRRPSMPGPENWDDDFEEGNPASSAGKGTHWDSSSSSDEELGFADREDDRTVTSRSRRAALPRVLPNETPPPPVPPIPSSFMSSHMDPAPFPRSPTASVFSVPVSGRESIAAYSYSSRTHLALRPTLSGSSLGALPPSPPIHHARERRRLRKKSRPPRVEDNIYEMDDRIDVPLRPLTPDQLQPMLAASGTPPSDVQPESTPMSAGKSSLVSRIGSVGKKWGASRKKRASTGPSEVMAQERERATQPRPQSMAIPSPPSTSSKTGWFFRHGGAPGSASGSPPSQQSAMPLRHEKSVDRILSFVGIEQDTPSKRRRQKNGISDDKRRESASGATDGGCSGESDSPAAFLFGEPRRPTSMQVSSSRAQSRPHASRHASYGQARGRETSSSRSSSVARSASASVEELSSKRRDRKMSVKQTHEAQGRSSLDHESGSRSFTSGLRRISLAGKHKRSQSNIAGQTPDRGESGRPSTSTTDTAIPIFPPDRTDDATPRPQSRIKSRPSVDRALLPPIELQPPSPPQTCGPSGLSLSYSEPIPESSALGIDSLLIGHTTPTSTLHSSQTLPLVSSHNLLDTLAVSPSPSPTRMKPSTSPQAASLGRSTHPPKDREQSTVTPPRRNSLGDLKIPARISQAQVGLRRDLGMVREFASSVDQLKDLQFTYSTLVSEVLALLVEIMPPEQIKPRAVSPTFFGFPRPVSRARSNTNPQLLISDRAIRHGLNHQQLTVSFRTIESKYRLSWECAELLIEIGGGGPSQGNESSGSPASPSSTLNPIQYDARKSRERAITLAGDEQKPQLDMQSPHSAASFPSSHWRASTGRHDLSQRQLLLLRDMLGSPDGSIAISSERDIPEEDVNRNWKWGDAMSSTVTLPSEESSHPGSNSGAGGISPIRKRKSGRLGMRGLRDMLRSLKKNYSDSQDSAHNPALPAVPDSSTSISISTDSSLNLPVEQRSQSVVQRRRAKTSVGPDSIKSWREPHPNSPYVTSTSLHHRPSPRRPSLASIFRLGQKSKSSTAKSSPQSGPGIELPLESVQRIGSNSSSHVGSDVPPDEEDWDRVESSSDLEGLSHSKVDVSATLKGGRGRSPYAQQQGGVLGTPKRSANASRSSIWGAGDVPQLSSHSESFQSPGIPEALHHYLRANKLSNVQENAEQGECIRRSGPRRSLSKGKRRASGAPSPNPKRPPSRDNRAITSDSVRSVPAQLRQDPSQALDHDASHDDRFTVAMTPENIKPLLENAKEVHVRCTDCIEELRQLLSARP</sequence>
<feature type="compositionally biased region" description="Polar residues" evidence="1">
    <location>
        <begin position="307"/>
        <end position="327"/>
    </location>
</feature>
<accession>A0A2R6S3R4</accession>
<evidence type="ECO:0000313" key="3">
    <source>
        <dbReference type="Proteomes" id="UP000186601"/>
    </source>
</evidence>
<feature type="compositionally biased region" description="Low complexity" evidence="1">
    <location>
        <begin position="1122"/>
        <end position="1134"/>
    </location>
</feature>
<feature type="compositionally biased region" description="Basic and acidic residues" evidence="1">
    <location>
        <begin position="533"/>
        <end position="548"/>
    </location>
</feature>
<gene>
    <name evidence="2" type="ORF">PHLCEN_2v1234</name>
</gene>
<keyword evidence="3" id="KW-1185">Reference proteome</keyword>
<feature type="compositionally biased region" description="Polar residues" evidence="1">
    <location>
        <begin position="1147"/>
        <end position="1156"/>
    </location>
</feature>
<dbReference type="Pfam" id="PF20162">
    <property type="entry name" value="Etd1"/>
    <property type="match status" value="1"/>
</dbReference>
<protein>
    <submittedName>
        <fullName evidence="2">Uncharacterized protein</fullName>
    </submittedName>
</protein>
<feature type="compositionally biased region" description="Basic and acidic residues" evidence="1">
    <location>
        <begin position="273"/>
        <end position="288"/>
    </location>
</feature>
<feature type="region of interest" description="Disordered" evidence="1">
    <location>
        <begin position="243"/>
        <end position="649"/>
    </location>
</feature>
<feature type="compositionally biased region" description="Polar residues" evidence="1">
    <location>
        <begin position="638"/>
        <end position="647"/>
    </location>
</feature>
<feature type="compositionally biased region" description="Low complexity" evidence="1">
    <location>
        <begin position="391"/>
        <end position="403"/>
    </location>
</feature>
<feature type="region of interest" description="Disordered" evidence="1">
    <location>
        <begin position="1027"/>
        <end position="1239"/>
    </location>
</feature>
<name>A0A2R6S3R4_9APHY</name>
<feature type="compositionally biased region" description="Basic residues" evidence="1">
    <location>
        <begin position="1271"/>
        <end position="1284"/>
    </location>
</feature>
<dbReference type="OrthoDB" id="2554322at2759"/>
<feature type="compositionally biased region" description="Low complexity" evidence="1">
    <location>
        <begin position="503"/>
        <end position="519"/>
    </location>
</feature>
<feature type="compositionally biased region" description="Basic residues" evidence="1">
    <location>
        <begin position="258"/>
        <end position="272"/>
    </location>
</feature>
<feature type="region of interest" description="Disordered" evidence="1">
    <location>
        <begin position="1261"/>
        <end position="1330"/>
    </location>
</feature>
<feature type="compositionally biased region" description="Polar residues" evidence="1">
    <location>
        <begin position="59"/>
        <end position="68"/>
    </location>
</feature>
<feature type="compositionally biased region" description="Polar residues" evidence="1">
    <location>
        <begin position="1229"/>
        <end position="1239"/>
    </location>
</feature>
<evidence type="ECO:0000256" key="1">
    <source>
        <dbReference type="SAM" id="MobiDB-lite"/>
    </source>
</evidence>
<feature type="region of interest" description="Disordered" evidence="1">
    <location>
        <begin position="982"/>
        <end position="1014"/>
    </location>
</feature>
<feature type="compositionally biased region" description="Polar residues" evidence="1">
    <location>
        <begin position="982"/>
        <end position="995"/>
    </location>
</feature>
<dbReference type="InterPro" id="IPR045342">
    <property type="entry name" value="Etd1"/>
</dbReference>
<dbReference type="Proteomes" id="UP000186601">
    <property type="component" value="Unassembled WGS sequence"/>
</dbReference>
<reference evidence="2 3" key="1">
    <citation type="submission" date="2018-02" db="EMBL/GenBank/DDBJ databases">
        <title>Genome sequence of the basidiomycete white-rot fungus Phlebia centrifuga.</title>
        <authorList>
            <person name="Granchi Z."/>
            <person name="Peng M."/>
            <person name="de Vries R.P."/>
            <person name="Hilden K."/>
            <person name="Makela M.R."/>
            <person name="Grigoriev I."/>
            <person name="Riley R."/>
        </authorList>
    </citation>
    <scope>NUCLEOTIDE SEQUENCE [LARGE SCALE GENOMIC DNA]</scope>
    <source>
        <strain evidence="2 3">FBCC195</strain>
    </source>
</reference>
<feature type="compositionally biased region" description="Low complexity" evidence="1">
    <location>
        <begin position="1045"/>
        <end position="1057"/>
    </location>
</feature>
<proteinExistence type="predicted"/>
<dbReference type="GO" id="GO:1902412">
    <property type="term" value="P:regulation of mitotic cytokinesis"/>
    <property type="evidence" value="ECO:0007669"/>
    <property type="project" value="InterPro"/>
</dbReference>
<evidence type="ECO:0000313" key="2">
    <source>
        <dbReference type="EMBL" id="PSS36916.1"/>
    </source>
</evidence>
<feature type="compositionally biased region" description="Pro residues" evidence="1">
    <location>
        <begin position="184"/>
        <end position="194"/>
    </location>
</feature>
<feature type="compositionally biased region" description="Low complexity" evidence="1">
    <location>
        <begin position="915"/>
        <end position="926"/>
    </location>
</feature>
<feature type="compositionally biased region" description="Polar residues" evidence="1">
    <location>
        <begin position="472"/>
        <end position="482"/>
    </location>
</feature>
<feature type="compositionally biased region" description="Basic and acidic residues" evidence="1">
    <location>
        <begin position="159"/>
        <end position="168"/>
    </location>
</feature>
<organism evidence="2 3">
    <name type="scientific">Hermanssonia centrifuga</name>
    <dbReference type="NCBI Taxonomy" id="98765"/>
    <lineage>
        <taxon>Eukaryota</taxon>
        <taxon>Fungi</taxon>
        <taxon>Dikarya</taxon>
        <taxon>Basidiomycota</taxon>
        <taxon>Agaricomycotina</taxon>
        <taxon>Agaricomycetes</taxon>
        <taxon>Polyporales</taxon>
        <taxon>Meruliaceae</taxon>
        <taxon>Hermanssonia</taxon>
    </lineage>
</organism>
<feature type="region of interest" description="Disordered" evidence="1">
    <location>
        <begin position="905"/>
        <end position="933"/>
    </location>
</feature>
<dbReference type="GO" id="GO:0005096">
    <property type="term" value="F:GTPase activator activity"/>
    <property type="evidence" value="ECO:0007669"/>
    <property type="project" value="InterPro"/>
</dbReference>
<comment type="caution">
    <text evidence="2">The sequence shown here is derived from an EMBL/GenBank/DDBJ whole genome shotgun (WGS) entry which is preliminary data.</text>
</comment>